<evidence type="ECO:0000313" key="3">
    <source>
        <dbReference type="Proteomes" id="UP001165079"/>
    </source>
</evidence>
<protein>
    <submittedName>
        <fullName evidence="2">Uncharacterized protein</fullName>
    </submittedName>
</protein>
<evidence type="ECO:0000313" key="2">
    <source>
        <dbReference type="EMBL" id="GLZ76723.1"/>
    </source>
</evidence>
<keyword evidence="1" id="KW-0472">Membrane</keyword>
<proteinExistence type="predicted"/>
<evidence type="ECO:0000256" key="1">
    <source>
        <dbReference type="SAM" id="Phobius"/>
    </source>
</evidence>
<feature type="transmembrane region" description="Helical" evidence="1">
    <location>
        <begin position="133"/>
        <end position="155"/>
    </location>
</feature>
<keyword evidence="1" id="KW-1133">Transmembrane helix</keyword>
<keyword evidence="1" id="KW-0812">Transmembrane</keyword>
<comment type="caution">
    <text evidence="2">The sequence shown here is derived from an EMBL/GenBank/DDBJ whole genome shotgun (WGS) entry which is preliminary data.</text>
</comment>
<gene>
    <name evidence="2" type="ORF">Afil01_15300</name>
</gene>
<sequence length="163" mass="17591">MRAKPVPALLLPALAVLLAGFGAGFVWMTHMHHLALPLVADAAAYDGPYESLTATLGVPVNAIGAVLAVALLVYRHPRVPWWLPALGLAVQAAVWFSRLWLWGAWAETVRAEGVRLPDGGPHPAQLDYVDTHWIRIALISGYAVIALATLVIAVVRKGLEEQR</sequence>
<reference evidence="2" key="1">
    <citation type="submission" date="2023-03" db="EMBL/GenBank/DDBJ databases">
        <title>Actinorhabdospora filicis NBRC 111898.</title>
        <authorList>
            <person name="Ichikawa N."/>
            <person name="Sato H."/>
            <person name="Tonouchi N."/>
        </authorList>
    </citation>
    <scope>NUCLEOTIDE SEQUENCE</scope>
    <source>
        <strain evidence="2">NBRC 111898</strain>
    </source>
</reference>
<dbReference type="AlphaFoldDB" id="A0A9W6SIP4"/>
<accession>A0A9W6SIP4</accession>
<dbReference type="EMBL" id="BSTX01000001">
    <property type="protein sequence ID" value="GLZ76723.1"/>
    <property type="molecule type" value="Genomic_DNA"/>
</dbReference>
<dbReference type="Proteomes" id="UP001165079">
    <property type="component" value="Unassembled WGS sequence"/>
</dbReference>
<name>A0A9W6SIP4_9ACTN</name>
<feature type="transmembrane region" description="Helical" evidence="1">
    <location>
        <begin position="81"/>
        <end position="101"/>
    </location>
</feature>
<dbReference type="RefSeq" id="WP_285661884.1">
    <property type="nucleotide sequence ID" value="NZ_BSTX01000001.1"/>
</dbReference>
<feature type="transmembrane region" description="Helical" evidence="1">
    <location>
        <begin position="54"/>
        <end position="74"/>
    </location>
</feature>
<keyword evidence="3" id="KW-1185">Reference proteome</keyword>
<organism evidence="2 3">
    <name type="scientific">Actinorhabdospora filicis</name>
    <dbReference type="NCBI Taxonomy" id="1785913"/>
    <lineage>
        <taxon>Bacteria</taxon>
        <taxon>Bacillati</taxon>
        <taxon>Actinomycetota</taxon>
        <taxon>Actinomycetes</taxon>
        <taxon>Micromonosporales</taxon>
        <taxon>Micromonosporaceae</taxon>
        <taxon>Actinorhabdospora</taxon>
    </lineage>
</organism>